<feature type="non-terminal residue" evidence="2">
    <location>
        <position position="226"/>
    </location>
</feature>
<sequence length="226" mass="25200">RRSQKHGRGKNGNTATLPLANSNDANGSIDVHQNADISSTIEGDPNTPTSPASVTPSPSNASGKKEKRKRFRVAFSLKRTPSGRWSRKKKTPTLNGTRPVSCPDPLREKQYEISGRPQSLFLEELELHEDDTNIETVDLSDNEGKTKIVDGTKSDPRVPEKNKWRRGSHTTSSGKKKKKEKQTSKKDKNKKRKTSKDEVAVVTKSEATIPVQVTRELHSKDDKEIH</sequence>
<protein>
    <submittedName>
        <fullName evidence="2">Uncharacterized protein</fullName>
    </submittedName>
</protein>
<feature type="compositionally biased region" description="Polar residues" evidence="1">
    <location>
        <begin position="11"/>
        <end position="26"/>
    </location>
</feature>
<feature type="compositionally biased region" description="Acidic residues" evidence="1">
    <location>
        <begin position="131"/>
        <end position="141"/>
    </location>
</feature>
<accession>A0A0B6YRD4</accession>
<feature type="compositionally biased region" description="Low complexity" evidence="1">
    <location>
        <begin position="45"/>
        <end position="62"/>
    </location>
</feature>
<feature type="non-terminal residue" evidence="2">
    <location>
        <position position="1"/>
    </location>
</feature>
<name>A0A0B6YRD4_9EUPU</name>
<gene>
    <name evidence="2" type="primary">ORF32746</name>
</gene>
<dbReference type="EMBL" id="HACG01011476">
    <property type="protein sequence ID" value="CEK58341.1"/>
    <property type="molecule type" value="Transcribed_RNA"/>
</dbReference>
<feature type="compositionally biased region" description="Basic residues" evidence="1">
    <location>
        <begin position="163"/>
        <end position="180"/>
    </location>
</feature>
<dbReference type="AlphaFoldDB" id="A0A0B6YRD4"/>
<reference evidence="2" key="1">
    <citation type="submission" date="2014-12" db="EMBL/GenBank/DDBJ databases">
        <title>Insight into the proteome of Arion vulgaris.</title>
        <authorList>
            <person name="Aradska J."/>
            <person name="Bulat T."/>
            <person name="Smidak R."/>
            <person name="Sarate P."/>
            <person name="Gangsoo J."/>
            <person name="Sialana F."/>
            <person name="Bilban M."/>
            <person name="Lubec G."/>
        </authorList>
    </citation>
    <scope>NUCLEOTIDE SEQUENCE</scope>
    <source>
        <tissue evidence="2">Skin</tissue>
    </source>
</reference>
<organism evidence="2">
    <name type="scientific">Arion vulgaris</name>
    <dbReference type="NCBI Taxonomy" id="1028688"/>
    <lineage>
        <taxon>Eukaryota</taxon>
        <taxon>Metazoa</taxon>
        <taxon>Spiralia</taxon>
        <taxon>Lophotrochozoa</taxon>
        <taxon>Mollusca</taxon>
        <taxon>Gastropoda</taxon>
        <taxon>Heterobranchia</taxon>
        <taxon>Euthyneura</taxon>
        <taxon>Panpulmonata</taxon>
        <taxon>Eupulmonata</taxon>
        <taxon>Stylommatophora</taxon>
        <taxon>Helicina</taxon>
        <taxon>Arionoidea</taxon>
        <taxon>Arionidae</taxon>
        <taxon>Arion</taxon>
    </lineage>
</organism>
<feature type="compositionally biased region" description="Basic and acidic residues" evidence="1">
    <location>
        <begin position="142"/>
        <end position="162"/>
    </location>
</feature>
<evidence type="ECO:0000313" key="2">
    <source>
        <dbReference type="EMBL" id="CEK58341.1"/>
    </source>
</evidence>
<feature type="region of interest" description="Disordered" evidence="1">
    <location>
        <begin position="131"/>
        <end position="226"/>
    </location>
</feature>
<feature type="region of interest" description="Disordered" evidence="1">
    <location>
        <begin position="1"/>
        <end position="111"/>
    </location>
</feature>
<proteinExistence type="predicted"/>
<feature type="compositionally biased region" description="Basic and acidic residues" evidence="1">
    <location>
        <begin position="215"/>
        <end position="226"/>
    </location>
</feature>
<evidence type="ECO:0000256" key="1">
    <source>
        <dbReference type="SAM" id="MobiDB-lite"/>
    </source>
</evidence>